<sequence>MRDILTALAGLVILILVAALVVPPFVNWEGQRAAVDAALARSLGVEARSDGRLEIRFLPSPRLRIDHLVLGRPGRPALDARFVKAEIALTPLLSGEIRFTETKIGRAEVTVPVTEGGALIVPPDFGAALGGRDLAVEDLRVSQLLFTTLVPATGRTDQFYAESVRLAAPRLAGPWRVEGDAGALPFRLVTGAPTAVGAVPVKVTAGGDTAPKLEIDARVSLAGDPARGFAPEATGTARLVVGPPPRPEGAQAAGPMTPFSLQGSFKARGRVAAFEGLTLEVEGGGAPLRLSGRGTLDLPSLNAALALDARRLDLDAFLASPSGQALVARGFGAFGPPLPGTIAIDLSVDSAALALGEWSGISTAAILRPSGALTLHRFEATAPGGVRLALDGDLSGPGSFAGRLSVKAAASDRLARLLNRLGLGSPLLRLLDGRPFEAAADVTAALPVLSLRNARVALGEARITGSARYSPASGDTARPRLDAQVVADGLDLAELPPMRGLFETLHDHDLGLTLRARDLRYGAGGPRTGEIAASLQSEGPALRVDSLEVKGLAGAQASLSGRIAADGSGRIAGRVTAPVAAPLIDLLERNLVAEARLVPGFLRDGPLALDVTLERDPGAVEAGRLRSHARGEAAGGRLGLSLVTNAGRIDSLEARLDRVRSGLWLGRPDDPALAMPASLRVSGRRGGDPGAPLAVTLAGDLAGARITTARPLLLDEAAALPQEGEIGVDSPDLRPLAGFLSRSAVPAGPVPARLTVGLGREGEGPRFALEGTILGSPVAATLRWSAEGALSGTARLDRLSLPWLAAALMLDVPTATAETWPSRRFGPALATGLRGSIATMVQHFDLGRGLAAEAARFDLALGPEGLSLRRFDGGLAGGRLSGGITLARQGNQATVSGEASLSDLAISALTGGEAVRGRLSGRLRFGAAGDSVAALVGNLAGSGEIGLSDLTLREIDPVAVERALARLLAEEDPLRSGYVEQVVSEEFGRGPLRIAGPLTIPAALVGGVLRTSTVSLDFGPSAWSGLVQVDLRALRLDVRGTLTAERTPRAWTAPAPMLALALAGPFAHPAREIDVTTLTTALAAVVLQRELDKIETFEADRNERARRQSRLEMDRFRAAAEAEWARRQAEEKAKAEEAARAAEEAHRRAVEEARRRAEAEAAKAREMQPAETSQ</sequence>
<evidence type="ECO:0000313" key="3">
    <source>
        <dbReference type="Proteomes" id="UP000008207"/>
    </source>
</evidence>
<dbReference type="KEGG" id="mno:Mnod_0705"/>
<accession>B8IF26</accession>
<dbReference type="GO" id="GO:0090313">
    <property type="term" value="P:regulation of protein targeting to membrane"/>
    <property type="evidence" value="ECO:0007669"/>
    <property type="project" value="TreeGrafter"/>
</dbReference>
<dbReference type="EMBL" id="CP001349">
    <property type="protein sequence ID" value="ACL55737.1"/>
    <property type="molecule type" value="Genomic_DNA"/>
</dbReference>
<evidence type="ECO:0000256" key="1">
    <source>
        <dbReference type="SAM" id="MobiDB-lite"/>
    </source>
</evidence>
<proteinExistence type="predicted"/>
<name>B8IF26_METNO</name>
<dbReference type="OrthoDB" id="9816380at2"/>
<evidence type="ECO:0000313" key="2">
    <source>
        <dbReference type="EMBL" id="ACL55737.1"/>
    </source>
</evidence>
<dbReference type="GO" id="GO:0005886">
    <property type="term" value="C:plasma membrane"/>
    <property type="evidence" value="ECO:0007669"/>
    <property type="project" value="TreeGrafter"/>
</dbReference>
<gene>
    <name evidence="2" type="ordered locus">Mnod_0705</name>
</gene>
<dbReference type="HOGENOM" id="CLU_003996_0_0_5"/>
<dbReference type="Proteomes" id="UP000008207">
    <property type="component" value="Chromosome"/>
</dbReference>
<dbReference type="AlphaFoldDB" id="B8IF26"/>
<feature type="compositionally biased region" description="Basic and acidic residues" evidence="1">
    <location>
        <begin position="1125"/>
        <end position="1168"/>
    </location>
</feature>
<dbReference type="PANTHER" id="PTHR30441">
    <property type="entry name" value="DUF748 DOMAIN-CONTAINING PROTEIN"/>
    <property type="match status" value="1"/>
</dbReference>
<organism evidence="2 3">
    <name type="scientific">Methylobacterium nodulans (strain LMG 21967 / CNCM I-2342 / ORS 2060)</name>
    <dbReference type="NCBI Taxonomy" id="460265"/>
    <lineage>
        <taxon>Bacteria</taxon>
        <taxon>Pseudomonadati</taxon>
        <taxon>Pseudomonadota</taxon>
        <taxon>Alphaproteobacteria</taxon>
        <taxon>Hyphomicrobiales</taxon>
        <taxon>Methylobacteriaceae</taxon>
        <taxon>Methylobacterium</taxon>
    </lineage>
</organism>
<dbReference type="InterPro" id="IPR052894">
    <property type="entry name" value="AsmA-related"/>
</dbReference>
<feature type="region of interest" description="Disordered" evidence="1">
    <location>
        <begin position="1125"/>
        <end position="1174"/>
    </location>
</feature>
<dbReference type="eggNOG" id="COG2982">
    <property type="taxonomic scope" value="Bacteria"/>
</dbReference>
<dbReference type="RefSeq" id="WP_015927442.1">
    <property type="nucleotide sequence ID" value="NC_011894.1"/>
</dbReference>
<dbReference type="PANTHER" id="PTHR30441:SF4">
    <property type="entry name" value="PROTEIN ASMA"/>
    <property type="match status" value="1"/>
</dbReference>
<reference evidence="2 3" key="1">
    <citation type="submission" date="2009-01" db="EMBL/GenBank/DDBJ databases">
        <title>Complete sequence of chromosome of Methylobacterium nodulans ORS 2060.</title>
        <authorList>
            <consortium name="US DOE Joint Genome Institute"/>
            <person name="Lucas S."/>
            <person name="Copeland A."/>
            <person name="Lapidus A."/>
            <person name="Glavina del Rio T."/>
            <person name="Dalin E."/>
            <person name="Tice H."/>
            <person name="Bruce D."/>
            <person name="Goodwin L."/>
            <person name="Pitluck S."/>
            <person name="Sims D."/>
            <person name="Brettin T."/>
            <person name="Detter J.C."/>
            <person name="Han C."/>
            <person name="Larimer F."/>
            <person name="Land M."/>
            <person name="Hauser L."/>
            <person name="Kyrpides N."/>
            <person name="Ivanova N."/>
            <person name="Marx C.J."/>
            <person name="Richardson P."/>
        </authorList>
    </citation>
    <scope>NUCLEOTIDE SEQUENCE [LARGE SCALE GENOMIC DNA]</scope>
    <source>
        <strain evidence="3">LMG 21967 / CNCM I-2342 / ORS 2060</strain>
    </source>
</reference>
<dbReference type="STRING" id="460265.Mnod_0705"/>
<protein>
    <submittedName>
        <fullName evidence="2">Uncharacterized protein</fullName>
    </submittedName>
</protein>
<keyword evidence="3" id="KW-1185">Reference proteome</keyword>